<dbReference type="SMART" id="SM00543">
    <property type="entry name" value="MIF4G"/>
    <property type="match status" value="2"/>
</dbReference>
<dbReference type="OrthoDB" id="514777at2759"/>
<protein>
    <submittedName>
        <fullName evidence="5">Eukaryotic translation initiation factor 4 gamma 3</fullName>
    </submittedName>
</protein>
<keyword evidence="2 5" id="KW-0396">Initiation factor</keyword>
<comment type="caution">
    <text evidence="5">The sequence shown here is derived from an EMBL/GenBank/DDBJ whole genome shotgun (WGS) entry which is preliminary data.</text>
</comment>
<dbReference type="InterPro" id="IPR016024">
    <property type="entry name" value="ARM-type_fold"/>
</dbReference>
<evidence type="ECO:0000313" key="5">
    <source>
        <dbReference type="EMBL" id="GFY77729.1"/>
    </source>
</evidence>
<keyword evidence="6" id="KW-1185">Reference proteome</keyword>
<comment type="similarity">
    <text evidence="1">Belongs to the eukaryotic initiation factor 4G family.</text>
</comment>
<evidence type="ECO:0000259" key="4">
    <source>
        <dbReference type="SMART" id="SM00543"/>
    </source>
</evidence>
<dbReference type="PANTHER" id="PTHR23253">
    <property type="entry name" value="EUKARYOTIC TRANSLATION INITIATION FACTOR 4 GAMMA"/>
    <property type="match status" value="1"/>
</dbReference>
<dbReference type="SUPFAM" id="SSF48371">
    <property type="entry name" value="ARM repeat"/>
    <property type="match status" value="2"/>
</dbReference>
<dbReference type="AlphaFoldDB" id="A0A8X6YXI7"/>
<feature type="domain" description="MIF4G" evidence="4">
    <location>
        <begin position="270"/>
        <end position="547"/>
    </location>
</feature>
<accession>A0A8X6YXI7</accession>
<evidence type="ECO:0000256" key="3">
    <source>
        <dbReference type="ARBA" id="ARBA00022917"/>
    </source>
</evidence>
<dbReference type="EMBL" id="BMAV01022615">
    <property type="protein sequence ID" value="GFY77729.1"/>
    <property type="molecule type" value="Genomic_DNA"/>
</dbReference>
<proteinExistence type="inferred from homology"/>
<gene>
    <name evidence="5" type="primary">EIF4G3</name>
    <name evidence="5" type="ORF">TNIN_219451</name>
</gene>
<dbReference type="Gene3D" id="1.25.40.180">
    <property type="match status" value="3"/>
</dbReference>
<dbReference type="Pfam" id="PF02854">
    <property type="entry name" value="MIF4G"/>
    <property type="match status" value="2"/>
</dbReference>
<dbReference type="Proteomes" id="UP000886998">
    <property type="component" value="Unassembled WGS sequence"/>
</dbReference>
<reference evidence="5" key="1">
    <citation type="submission" date="2020-08" db="EMBL/GenBank/DDBJ databases">
        <title>Multicomponent nature underlies the extraordinary mechanical properties of spider dragline silk.</title>
        <authorList>
            <person name="Kono N."/>
            <person name="Nakamura H."/>
            <person name="Mori M."/>
            <person name="Yoshida Y."/>
            <person name="Ohtoshi R."/>
            <person name="Malay A.D."/>
            <person name="Moran D.A.P."/>
            <person name="Tomita M."/>
            <person name="Numata K."/>
            <person name="Arakawa K."/>
        </authorList>
    </citation>
    <scope>NUCLEOTIDE SEQUENCE</scope>
</reference>
<evidence type="ECO:0000256" key="1">
    <source>
        <dbReference type="ARBA" id="ARBA00005775"/>
    </source>
</evidence>
<sequence length="763" mass="88661">MYNFWFRKITRNFFYITPRFFFVPILSSNGATGMSELETVEKRIRETVNNLSLENIEECLEKIHNLQINSKSSFKTLVDVLHEKATTEPSNIAVYAQLCKRLVTVFDTGGTQVDFQKLLLNKSWKELEQGTQETLGTEDEDGKKISSKQVENVRFIKELFKLGVLIEPFMLECINQLFKQGDDESLKCLQRLKNIIHEKEKETRTVEKAFHSPPHFVDNQGVKSSKPTEVVSSLLTQKVKLQETENAQKTSQKMASSLSADIKELECDVRMQLNDIMKKLSLENFEVLEEIQSLHKDTEQAFNVLVHLILEKVTNEESSAFISAHLCKHLVYRNDGTNTSKPSFQEILLSKCRDELKLDKHFGKEHEDNLKVTHFDKKNEETENKEEKGTSLRHIRIFWFIIELLKLGVLTEPIILQYIDKLFTEGSEESLNCLFQLRTIIDRNLDEITTSNKFGKKPEYITLHKRLYEIYWNLSPNNILEHFEIIQSFHTESSFNLLVDVLHKRAKQDTPSTSQWAELSRCLGKRKEFEQKNEEQKITLRQIKNLGCFLDIFEMGMLTELIILLCIDKLFIQGSNESLKCLFRLWKKIDRKLDERMVVKKAGEVTAKNWITIRSENSPNTIDQTPRETEKEACEQQPLYQKNNCVPRSDENSSKTTDIWLTIHNYVFLGKKWRKMPEDSNIEAIHRRPPVSDSYLVSDLARLCTEMSIASQTVKACAQYFYSKSSHGLIRVCLPQTSLLPGAVWHSPVLPSDRSTVFQYRED</sequence>
<dbReference type="GO" id="GO:0003729">
    <property type="term" value="F:mRNA binding"/>
    <property type="evidence" value="ECO:0007669"/>
    <property type="project" value="TreeGrafter"/>
</dbReference>
<organism evidence="5 6">
    <name type="scientific">Trichonephila inaurata madagascariensis</name>
    <dbReference type="NCBI Taxonomy" id="2747483"/>
    <lineage>
        <taxon>Eukaryota</taxon>
        <taxon>Metazoa</taxon>
        <taxon>Ecdysozoa</taxon>
        <taxon>Arthropoda</taxon>
        <taxon>Chelicerata</taxon>
        <taxon>Arachnida</taxon>
        <taxon>Araneae</taxon>
        <taxon>Araneomorphae</taxon>
        <taxon>Entelegynae</taxon>
        <taxon>Araneoidea</taxon>
        <taxon>Nephilidae</taxon>
        <taxon>Trichonephila</taxon>
        <taxon>Trichonephila inaurata</taxon>
    </lineage>
</organism>
<dbReference type="InterPro" id="IPR003890">
    <property type="entry name" value="MIF4G-like_typ-3"/>
</dbReference>
<dbReference type="PANTHER" id="PTHR23253:SF9">
    <property type="entry name" value="EUKARYOTIC TRANSLATION INITIATION FACTOR 4 GAMMA 2"/>
    <property type="match status" value="1"/>
</dbReference>
<evidence type="ECO:0000313" key="6">
    <source>
        <dbReference type="Proteomes" id="UP000886998"/>
    </source>
</evidence>
<dbReference type="GO" id="GO:0016281">
    <property type="term" value="C:eukaryotic translation initiation factor 4F complex"/>
    <property type="evidence" value="ECO:0007669"/>
    <property type="project" value="TreeGrafter"/>
</dbReference>
<dbReference type="GO" id="GO:0003743">
    <property type="term" value="F:translation initiation factor activity"/>
    <property type="evidence" value="ECO:0007669"/>
    <property type="project" value="UniProtKB-KW"/>
</dbReference>
<keyword evidence="3" id="KW-0648">Protein biosynthesis</keyword>
<feature type="domain" description="MIF4G" evidence="4">
    <location>
        <begin position="41"/>
        <end position="240"/>
    </location>
</feature>
<evidence type="ECO:0000256" key="2">
    <source>
        <dbReference type="ARBA" id="ARBA00022540"/>
    </source>
</evidence>
<name>A0A8X6YXI7_9ARAC</name>